<protein>
    <submittedName>
        <fullName evidence="2">Uncharacterized protein</fullName>
    </submittedName>
</protein>
<organism evidence="2 3">
    <name type="scientific">Talaromyces rugulosus</name>
    <name type="common">Penicillium rugulosum</name>
    <dbReference type="NCBI Taxonomy" id="121627"/>
    <lineage>
        <taxon>Eukaryota</taxon>
        <taxon>Fungi</taxon>
        <taxon>Dikarya</taxon>
        <taxon>Ascomycota</taxon>
        <taxon>Pezizomycotina</taxon>
        <taxon>Eurotiomycetes</taxon>
        <taxon>Eurotiomycetidae</taxon>
        <taxon>Eurotiales</taxon>
        <taxon>Trichocomaceae</taxon>
        <taxon>Talaromyces</taxon>
        <taxon>Talaromyces sect. Islandici</taxon>
    </lineage>
</organism>
<dbReference type="PANTHER" id="PTHR33365:SF6">
    <property type="entry name" value="OXIDASE USTYA"/>
    <property type="match status" value="1"/>
</dbReference>
<dbReference type="OrthoDB" id="3687641at2759"/>
<name>A0A7H8QPP6_TALRU</name>
<sequence>MPYQPLLQPEDDNGSDVEPAKEWCHFECQRCSKRRSSPVVKALYMALLVSYTANLFFVYQRYIVPWELAGKLPSKFAHLKHDVPVEMTSHSNFDSLNRTIQDQAWADPNLESWGLFLALNDDYSASMGLPYSQRWPWDSHKGTYIPIAAHELHCVHLLRSVINENHDGLPRDNQTWPYSHALHCLNVLRDSVVCHADDTPMYTGRLHKNILEEQPKAGVGMVKMCRNWSALVSWARERSACYKPIHWFEQGFDEIERYKFCPDKSTPWKPV</sequence>
<proteinExistence type="inferred from homology"/>
<evidence type="ECO:0000313" key="2">
    <source>
        <dbReference type="EMBL" id="QKX55839.1"/>
    </source>
</evidence>
<dbReference type="EMBL" id="CP055899">
    <property type="protein sequence ID" value="QKX55839.1"/>
    <property type="molecule type" value="Genomic_DNA"/>
</dbReference>
<dbReference type="Pfam" id="PF11807">
    <property type="entry name" value="UstYa"/>
    <property type="match status" value="1"/>
</dbReference>
<dbReference type="KEGG" id="trg:TRUGW13939_02937"/>
<evidence type="ECO:0000256" key="1">
    <source>
        <dbReference type="ARBA" id="ARBA00035112"/>
    </source>
</evidence>
<accession>A0A7H8QPP6</accession>
<comment type="similarity">
    <text evidence="1">Belongs to the ustYa family.</text>
</comment>
<dbReference type="GeneID" id="55990444"/>
<dbReference type="AlphaFoldDB" id="A0A7H8QPP6"/>
<evidence type="ECO:0000313" key="3">
    <source>
        <dbReference type="Proteomes" id="UP000509510"/>
    </source>
</evidence>
<dbReference type="Proteomes" id="UP000509510">
    <property type="component" value="Chromosome II"/>
</dbReference>
<gene>
    <name evidence="2" type="ORF">TRUGW13939_02937</name>
</gene>
<reference evidence="3" key="1">
    <citation type="submission" date="2020-06" db="EMBL/GenBank/DDBJ databases">
        <title>A chromosome-scale genome assembly of Talaromyces rugulosus W13939.</title>
        <authorList>
            <person name="Wang B."/>
            <person name="Guo L."/>
            <person name="Ye K."/>
            <person name="Wang L."/>
        </authorList>
    </citation>
    <scope>NUCLEOTIDE SEQUENCE [LARGE SCALE GENOMIC DNA]</scope>
    <source>
        <strain evidence="3">W13939</strain>
    </source>
</reference>
<keyword evidence="3" id="KW-1185">Reference proteome</keyword>
<dbReference type="GO" id="GO:0043386">
    <property type="term" value="P:mycotoxin biosynthetic process"/>
    <property type="evidence" value="ECO:0007669"/>
    <property type="project" value="InterPro"/>
</dbReference>
<dbReference type="InterPro" id="IPR021765">
    <property type="entry name" value="UstYa-like"/>
</dbReference>
<dbReference type="PANTHER" id="PTHR33365">
    <property type="entry name" value="YALI0B05434P"/>
    <property type="match status" value="1"/>
</dbReference>
<dbReference type="RefSeq" id="XP_035342017.1">
    <property type="nucleotide sequence ID" value="XM_035486124.1"/>
</dbReference>